<dbReference type="STRING" id="212667.VFDL14_06355"/>
<dbReference type="AlphaFoldDB" id="A0A066USD3"/>
<dbReference type="InterPro" id="IPR018647">
    <property type="entry name" value="SLFN_3-like_DNA/RNA_helicase"/>
</dbReference>
<dbReference type="Proteomes" id="UP000027219">
    <property type="component" value="Unassembled WGS sequence"/>
</dbReference>
<dbReference type="RefSeq" id="WP_032549373.1">
    <property type="nucleotide sequence ID" value="NZ_JFFR01000002.1"/>
</dbReference>
<protein>
    <recommendedName>
        <fullName evidence="1">Schlafen group 3-like DNA/RNA helicase domain-containing protein</fullName>
    </recommendedName>
</protein>
<evidence type="ECO:0000313" key="2">
    <source>
        <dbReference type="EMBL" id="KDN30346.1"/>
    </source>
</evidence>
<evidence type="ECO:0000313" key="3">
    <source>
        <dbReference type="Proteomes" id="UP000027219"/>
    </source>
</evidence>
<dbReference type="Pfam" id="PF09848">
    <property type="entry name" value="SLFN-g3_helicase"/>
    <property type="match status" value="1"/>
</dbReference>
<reference evidence="2 3" key="1">
    <citation type="submission" date="2014-02" db="EMBL/GenBank/DDBJ databases">
        <title>Vibrio fortis Dalian14 Genome Sequencing.</title>
        <authorList>
            <person name="Wang Y."/>
            <person name="Song L."/>
            <person name="Liu G."/>
            <person name="Ding J."/>
        </authorList>
    </citation>
    <scope>NUCLEOTIDE SEQUENCE [LARGE SCALE GENOMIC DNA]</scope>
    <source>
        <strain evidence="2 3">Dalian14</strain>
    </source>
</reference>
<dbReference type="EMBL" id="JFFR01000002">
    <property type="protein sequence ID" value="KDN30346.1"/>
    <property type="molecule type" value="Genomic_DNA"/>
</dbReference>
<proteinExistence type="predicted"/>
<dbReference type="SUPFAM" id="SSF52540">
    <property type="entry name" value="P-loop containing nucleoside triphosphate hydrolases"/>
    <property type="match status" value="1"/>
</dbReference>
<organism evidence="2 3">
    <name type="scientific">Vibrio fortis</name>
    <dbReference type="NCBI Taxonomy" id="212667"/>
    <lineage>
        <taxon>Bacteria</taxon>
        <taxon>Pseudomonadati</taxon>
        <taxon>Pseudomonadota</taxon>
        <taxon>Gammaproteobacteria</taxon>
        <taxon>Vibrionales</taxon>
        <taxon>Vibrionaceae</taxon>
        <taxon>Vibrio</taxon>
    </lineage>
</organism>
<dbReference type="InterPro" id="IPR027417">
    <property type="entry name" value="P-loop_NTPase"/>
</dbReference>
<keyword evidence="3" id="KW-1185">Reference proteome</keyword>
<sequence>MDLKAGWDGTWQDFLSTDKASFLQSLVSFHRSLSWTQDLDPAQRYAWETEYDVMTSTLNHVITETQVEPEKCWIAFEQELIGEGGKRAADVNLVTPAGELFVVEFKHKQEASEYEILRANSDLQTMRRYHSESIDLVGHGFVVLTKPGAKPFHHPNVVCDIADDGLAPQLTSQLITSLSKPSYYNVHQWAKGEFYRQPSILHGTAQVFFDAKIPTLKTSAGENIDQARAALFKLYQHARDKQQRYVVVVHGRPGAGKTLLGISSVAEIARSESAKQSEPIFLSGNGPLVQVLQHTLDYSGKQSVGRTGDKVIDGRVMIQDLLPFKKDLKRSLTSRRETFVVFDEAQRAWDKASPRESQSPSELMLFCNWLACQPFGVLVLLVGDGQAIHRNEMQLDQMLADLDAAIRAQNGKVIPIMPSLHADKMQLVMPIKKDVYNLKTPIRQAYTESLDKWIEAVLSNNSDQAQKVALDIQAYYPLRLTQNQQTAETYALGLQQTMHEGNKLQDAFRTGWLMSSQGGKFIEEVQKDKYKPGKHIGPWYVEPPSSEDSCCQFEAACTEFSCQGLELSLALFNWGQDMVYRKGKLVAEDRRQYEHYTEGSYRVLLSRGRSGLVIKCDDQETFEYLKQCGMQVV</sequence>
<evidence type="ECO:0000259" key="1">
    <source>
        <dbReference type="Pfam" id="PF09848"/>
    </source>
</evidence>
<feature type="domain" description="Schlafen group 3-like DNA/RNA helicase" evidence="1">
    <location>
        <begin position="246"/>
        <end position="618"/>
    </location>
</feature>
<name>A0A066USD3_9VIBR</name>
<comment type="caution">
    <text evidence="2">The sequence shown here is derived from an EMBL/GenBank/DDBJ whole genome shotgun (WGS) entry which is preliminary data.</text>
</comment>
<accession>A0A066USD3</accession>
<gene>
    <name evidence="2" type="ORF">VFDL14_06355</name>
</gene>